<dbReference type="PATRIC" id="fig|348824.6.peg.1824"/>
<evidence type="ECO:0000256" key="1">
    <source>
        <dbReference type="SAM" id="MobiDB-lite"/>
    </source>
</evidence>
<proteinExistence type="predicted"/>
<protein>
    <submittedName>
        <fullName evidence="2">Conserved protein</fullName>
    </submittedName>
</protein>
<dbReference type="RefSeq" id="WP_051509075.1">
    <property type="nucleotide sequence ID" value="NZ_HG916852.1"/>
</dbReference>
<dbReference type="HOGENOM" id="CLU_518627_0_0_5"/>
<reference evidence="2" key="1">
    <citation type="submission" date="2013-11" db="EMBL/GenBank/DDBJ databases">
        <title>Draft genome sequence of the broad-host-range Rhizobium sp. LPU83 strain, a member of the low-genetic diversity Oregon-like Rhizobium sp. group.</title>
        <authorList>
            <person name="Wibberg D."/>
            <person name="Puehler A."/>
            <person name="Schlueter A."/>
        </authorList>
    </citation>
    <scope>NUCLEOTIDE SEQUENCE [LARGE SCALE GENOMIC DNA]</scope>
    <source>
        <strain evidence="2">LPU83</strain>
    </source>
</reference>
<dbReference type="KEGG" id="rhl:LPU83_1702"/>
<name>W6R7U8_9HYPH</name>
<keyword evidence="3" id="KW-1185">Reference proteome</keyword>
<feature type="region of interest" description="Disordered" evidence="1">
    <location>
        <begin position="506"/>
        <end position="525"/>
    </location>
</feature>
<gene>
    <name evidence="2" type="ORF">LPU83_1702</name>
</gene>
<sequence>MPTLTINGQRVTVGDEFLKLSPEEQNSAVDEIAASLPAAGTQTAKPAADNLDWGDVPGQALNNLIPSAKQAGSDLAQPFLHPIDTAKALGQVAGGVAAKAGIGDMDQTAADSVGKFFTDRYGSEEGFKRAVAQDPVGVLSDLGTVMSLGGGAAVRAPGVAGKAASLVAKAGEIVDPVSAAARVGTAVAAPVARAAGRGAAHVLGVTTGVGDAPIRELTRAGSEGNRAALEQLRGAGNSQDIVDDARAAFGEIRDDRGAQYVQDMNHVFSDTQPLALTDVTRQIANERAKVYPTGKIANDAEAASTLDQINSVVNEANQLGDLTPRGLDSLKRRIDAIGQSAGGSFSKGIANRISGSLIDTVSTRHPDYRTGLLGYTNRSRDLTQIEKELSVHNANDNTTLRKLLSSQRNNVNTNFGRRGELVNDLAAKRPNLPGQIAGASMSSAMPTGLARILGPGSAAAAAYYAANPWALAALPAASPRLMGEAAYKVGQAAGALSPTQTRILGRTSYQAGRASDEAKKKKGSK</sequence>
<dbReference type="EMBL" id="HG916852">
    <property type="protein sequence ID" value="CDM57367.1"/>
    <property type="molecule type" value="Genomic_DNA"/>
</dbReference>
<evidence type="ECO:0000313" key="2">
    <source>
        <dbReference type="EMBL" id="CDM57367.1"/>
    </source>
</evidence>
<evidence type="ECO:0000313" key="3">
    <source>
        <dbReference type="Proteomes" id="UP000019443"/>
    </source>
</evidence>
<dbReference type="AlphaFoldDB" id="W6R7U8"/>
<accession>W6R7U8</accession>
<dbReference type="Proteomes" id="UP000019443">
    <property type="component" value="Chromosome"/>
</dbReference>
<organism evidence="2 3">
    <name type="scientific">Rhizobium favelukesii</name>
    <dbReference type="NCBI Taxonomy" id="348824"/>
    <lineage>
        <taxon>Bacteria</taxon>
        <taxon>Pseudomonadati</taxon>
        <taxon>Pseudomonadota</taxon>
        <taxon>Alphaproteobacteria</taxon>
        <taxon>Hyphomicrobiales</taxon>
        <taxon>Rhizobiaceae</taxon>
        <taxon>Rhizobium/Agrobacterium group</taxon>
        <taxon>Rhizobium</taxon>
    </lineage>
</organism>